<gene>
    <name evidence="2" type="ORF">V6N11_018453</name>
</gene>
<dbReference type="Proteomes" id="UP001396334">
    <property type="component" value="Unassembled WGS sequence"/>
</dbReference>
<keyword evidence="3" id="KW-1185">Reference proteome</keyword>
<feature type="domain" description="DUF220" evidence="1">
    <location>
        <begin position="299"/>
        <end position="352"/>
    </location>
</feature>
<reference evidence="2 3" key="1">
    <citation type="journal article" date="2024" name="G3 (Bethesda)">
        <title>Genome assembly of Hibiscus sabdariffa L. provides insights into metabolisms of medicinal natural products.</title>
        <authorList>
            <person name="Kim T."/>
        </authorList>
    </citation>
    <scope>NUCLEOTIDE SEQUENCE [LARGE SCALE GENOMIC DNA]</scope>
    <source>
        <strain evidence="2">TK-2024</strain>
        <tissue evidence="2">Old leaves</tissue>
    </source>
</reference>
<evidence type="ECO:0000313" key="2">
    <source>
        <dbReference type="EMBL" id="KAK9033420.1"/>
    </source>
</evidence>
<dbReference type="InterPro" id="IPR055296">
    <property type="entry name" value="SRL2-like"/>
</dbReference>
<organism evidence="2 3">
    <name type="scientific">Hibiscus sabdariffa</name>
    <name type="common">roselle</name>
    <dbReference type="NCBI Taxonomy" id="183260"/>
    <lineage>
        <taxon>Eukaryota</taxon>
        <taxon>Viridiplantae</taxon>
        <taxon>Streptophyta</taxon>
        <taxon>Embryophyta</taxon>
        <taxon>Tracheophyta</taxon>
        <taxon>Spermatophyta</taxon>
        <taxon>Magnoliopsida</taxon>
        <taxon>eudicotyledons</taxon>
        <taxon>Gunneridae</taxon>
        <taxon>Pentapetalae</taxon>
        <taxon>rosids</taxon>
        <taxon>malvids</taxon>
        <taxon>Malvales</taxon>
        <taxon>Malvaceae</taxon>
        <taxon>Malvoideae</taxon>
        <taxon>Hibiscus</taxon>
    </lineage>
</organism>
<dbReference type="EMBL" id="JBBPBN010000008">
    <property type="protein sequence ID" value="KAK9033420.1"/>
    <property type="molecule type" value="Genomic_DNA"/>
</dbReference>
<evidence type="ECO:0000313" key="3">
    <source>
        <dbReference type="Proteomes" id="UP001396334"/>
    </source>
</evidence>
<accession>A0ABR2T7E9</accession>
<name>A0ABR2T7E9_9ROSI</name>
<dbReference type="PANTHER" id="PTHR46087:SF11">
    <property type="entry name" value="PROTEIN SEMI-ROLLED LEAF 2"/>
    <property type="match status" value="1"/>
</dbReference>
<dbReference type="InterPro" id="IPR003863">
    <property type="entry name" value="DUF220"/>
</dbReference>
<dbReference type="Pfam" id="PF02713">
    <property type="entry name" value="DUF220"/>
    <property type="match status" value="1"/>
</dbReference>
<sequence>MTFEKQSFPKPASQDLKSGVHGVGIILTPDSAEMKQEPLGKAIDAVKVFDERLKTMGDDVQTMEYSNKNCSHLSVAYEGHRTYPFKQSESIIKGTERGGIDVEWKEVTQMSDRISPINIQNSKFSKLPYDPGGTCFFDEQGKLLGYASSPMQIQKEGDCIKQSTTNIRNAVSSVVKLACLDVKVEREEMVLLKNTMIQVQSLFLFSIPRSSQNTKNSHIPPNSNENECAWNVSLSSSGNVGPNSSIDNIGVVTAMSIVNRYASTCKNDDGNSVHKKSKFVTRMDITKLKIMASSTGVLTISVPIRVDQSREDNSMKLEQENIVFMKQFEGQWRMKPVFVNEEACYPFKPTTLHQVLDPMLLYFDSGQHWISQWGLTMKVLPHMSYWEAARNQQLILVNVVCHLKHKNVTPMLENKWWFSGNIKLTSPMLQLHKE</sequence>
<comment type="caution">
    <text evidence="2">The sequence shown here is derived from an EMBL/GenBank/DDBJ whole genome shotgun (WGS) entry which is preliminary data.</text>
</comment>
<dbReference type="PANTHER" id="PTHR46087">
    <property type="entry name" value="PUTATIVE, EXPRESSED-RELATED"/>
    <property type="match status" value="1"/>
</dbReference>
<evidence type="ECO:0000259" key="1">
    <source>
        <dbReference type="Pfam" id="PF02713"/>
    </source>
</evidence>
<proteinExistence type="predicted"/>
<protein>
    <recommendedName>
        <fullName evidence="1">DUF220 domain-containing protein</fullName>
    </recommendedName>
</protein>